<protein>
    <recommendedName>
        <fullName evidence="3">Reverse transcriptase domain-containing protein</fullName>
    </recommendedName>
</protein>
<accession>A0A4Y2NKA2</accession>
<keyword evidence="2" id="KW-1185">Reference proteome</keyword>
<comment type="caution">
    <text evidence="1">The sequence shown here is derived from an EMBL/GenBank/DDBJ whole genome shotgun (WGS) entry which is preliminary data.</text>
</comment>
<evidence type="ECO:0000313" key="2">
    <source>
        <dbReference type="Proteomes" id="UP000499080"/>
    </source>
</evidence>
<gene>
    <name evidence="1" type="ORF">AVEN_178267_1</name>
</gene>
<evidence type="ECO:0000313" key="1">
    <source>
        <dbReference type="EMBL" id="GBN39352.1"/>
    </source>
</evidence>
<evidence type="ECO:0008006" key="3">
    <source>
        <dbReference type="Google" id="ProtNLM"/>
    </source>
</evidence>
<dbReference type="Proteomes" id="UP000499080">
    <property type="component" value="Unassembled WGS sequence"/>
</dbReference>
<name>A0A4Y2NKA2_ARAVE</name>
<sequence>MTNKLQKALYIDNCVTSVSDNNELNEFIVQLTNVLAEANMNLRMWCWGPFEAANKDATCCVNIEQNLNPVIPVLGLKWDRTDDTLVIAPKPEAKLESPTKRKILFDTGDFRPSGNFSTSSTACKAISTTSLGYQIRLGHSFAYRHSVKVYAVVGRTERSFQN</sequence>
<dbReference type="OrthoDB" id="416987at2759"/>
<proteinExistence type="predicted"/>
<reference evidence="1 2" key="1">
    <citation type="journal article" date="2019" name="Sci. Rep.">
        <title>Orb-weaving spider Araneus ventricosus genome elucidates the spidroin gene catalogue.</title>
        <authorList>
            <person name="Kono N."/>
            <person name="Nakamura H."/>
            <person name="Ohtoshi R."/>
            <person name="Moran D.A.P."/>
            <person name="Shinohara A."/>
            <person name="Yoshida Y."/>
            <person name="Fujiwara M."/>
            <person name="Mori M."/>
            <person name="Tomita M."/>
            <person name="Arakawa K."/>
        </authorList>
    </citation>
    <scope>NUCLEOTIDE SEQUENCE [LARGE SCALE GENOMIC DNA]</scope>
</reference>
<organism evidence="1 2">
    <name type="scientific">Araneus ventricosus</name>
    <name type="common">Orbweaver spider</name>
    <name type="synonym">Epeira ventricosa</name>
    <dbReference type="NCBI Taxonomy" id="182803"/>
    <lineage>
        <taxon>Eukaryota</taxon>
        <taxon>Metazoa</taxon>
        <taxon>Ecdysozoa</taxon>
        <taxon>Arthropoda</taxon>
        <taxon>Chelicerata</taxon>
        <taxon>Arachnida</taxon>
        <taxon>Araneae</taxon>
        <taxon>Araneomorphae</taxon>
        <taxon>Entelegynae</taxon>
        <taxon>Araneoidea</taxon>
        <taxon>Araneidae</taxon>
        <taxon>Araneus</taxon>
    </lineage>
</organism>
<dbReference type="EMBL" id="BGPR01009331">
    <property type="protein sequence ID" value="GBN39352.1"/>
    <property type="molecule type" value="Genomic_DNA"/>
</dbReference>
<dbReference type="AlphaFoldDB" id="A0A4Y2NKA2"/>